<proteinExistence type="predicted"/>
<sequence length="291" mass="31379">MHYISKDHHVFAMDGQNKASHTVKPNEPFTVEMFDCFSNTVHTEDDLISSIDFNKINPATGPIYVEGAEPGDVLKVTIHQIDLNEQGAVMSVPDLGVLGDQITKEKTAILKVNHDSFEYRGRHFPLLKMIGVIGTAPAGKPVETGTPDQHGGNLDCTLVREGNHVYLPVNVPGALLAMGDMHAAMGDGEVGGSGLEVGGTAEISVEVLKDANLPTPFIETPDHFAAIGVHEDMMVASKEATNKMAQFLVNHHDFTIEDAHMALSLLGDLVVCQAVNPQVSMRMVIPKTLID</sequence>
<accession>A0A2N6SL60</accession>
<dbReference type="SUPFAM" id="SSF141130">
    <property type="entry name" value="Acetamidase/Formamidase-like"/>
    <property type="match status" value="1"/>
</dbReference>
<dbReference type="EMBL" id="PNHE01000045">
    <property type="protein sequence ID" value="PMC57793.1"/>
    <property type="molecule type" value="Genomic_DNA"/>
</dbReference>
<organism evidence="1 2">
    <name type="scientific">Dolosicoccus paucivorans</name>
    <dbReference type="NCBI Taxonomy" id="84521"/>
    <lineage>
        <taxon>Bacteria</taxon>
        <taxon>Bacillati</taxon>
        <taxon>Bacillota</taxon>
        <taxon>Bacilli</taxon>
        <taxon>Lactobacillales</taxon>
        <taxon>Aerococcaceae</taxon>
        <taxon>Dolosicoccus</taxon>
    </lineage>
</organism>
<dbReference type="Gene3D" id="2.40.10.120">
    <property type="match status" value="1"/>
</dbReference>
<gene>
    <name evidence="1" type="ORF">CJ205_07725</name>
</gene>
<evidence type="ECO:0000313" key="2">
    <source>
        <dbReference type="Proteomes" id="UP000235682"/>
    </source>
</evidence>
<dbReference type="PANTHER" id="PTHR31891:SF1">
    <property type="entry name" value="FORMAMIDASE C869.04-RELATED"/>
    <property type="match status" value="1"/>
</dbReference>
<dbReference type="InterPro" id="IPR004304">
    <property type="entry name" value="FmdA_AmdA"/>
</dbReference>
<protein>
    <submittedName>
        <fullName evidence="1">Acetamidase</fullName>
    </submittedName>
</protein>
<evidence type="ECO:0000313" key="1">
    <source>
        <dbReference type="EMBL" id="PMC57793.1"/>
    </source>
</evidence>
<dbReference type="GO" id="GO:0016811">
    <property type="term" value="F:hydrolase activity, acting on carbon-nitrogen (but not peptide) bonds, in linear amides"/>
    <property type="evidence" value="ECO:0007669"/>
    <property type="project" value="InterPro"/>
</dbReference>
<name>A0A2N6SL60_9LACT</name>
<dbReference type="Gene3D" id="3.10.28.20">
    <property type="entry name" value="Acetamidase/Formamidase-like domains"/>
    <property type="match status" value="1"/>
</dbReference>
<dbReference type="Gene3D" id="2.60.120.580">
    <property type="entry name" value="Acetamidase/Formamidase-like domains"/>
    <property type="match status" value="1"/>
</dbReference>
<keyword evidence="2" id="KW-1185">Reference proteome</keyword>
<dbReference type="OrthoDB" id="9811740at2"/>
<dbReference type="RefSeq" id="WP_102227621.1">
    <property type="nucleotide sequence ID" value="NZ_PNFY01000010.1"/>
</dbReference>
<reference evidence="1 2" key="1">
    <citation type="submission" date="2017-09" db="EMBL/GenBank/DDBJ databases">
        <title>Bacterial strain isolated from the female urinary microbiota.</title>
        <authorList>
            <person name="Thomas-White K."/>
            <person name="Kumar N."/>
            <person name="Forster S."/>
            <person name="Putonti C."/>
            <person name="Lawley T."/>
            <person name="Wolfe A.J."/>
        </authorList>
    </citation>
    <scope>NUCLEOTIDE SEQUENCE [LARGE SCALE GENOMIC DNA]</scope>
    <source>
        <strain evidence="1 2">UMB0852</strain>
    </source>
</reference>
<comment type="caution">
    <text evidence="1">The sequence shown here is derived from an EMBL/GenBank/DDBJ whole genome shotgun (WGS) entry which is preliminary data.</text>
</comment>
<dbReference type="Pfam" id="PF03069">
    <property type="entry name" value="FmdA_AmdA"/>
    <property type="match status" value="2"/>
</dbReference>
<dbReference type="Proteomes" id="UP000235682">
    <property type="component" value="Unassembled WGS sequence"/>
</dbReference>
<dbReference type="STRING" id="84521.SAMN04487994_100421"/>
<dbReference type="AlphaFoldDB" id="A0A2N6SL60"/>
<dbReference type="PANTHER" id="PTHR31891">
    <property type="entry name" value="FORMAMIDASE C869.04-RELATED"/>
    <property type="match status" value="1"/>
</dbReference>